<evidence type="ECO:0000313" key="2">
    <source>
        <dbReference type="Proteomes" id="UP000589085"/>
    </source>
</evidence>
<name>A0A7W4NLN0_9PROT</name>
<dbReference type="EMBL" id="JABEQJ010000008">
    <property type="protein sequence ID" value="MBB2160061.1"/>
    <property type="molecule type" value="Genomic_DNA"/>
</dbReference>
<protein>
    <submittedName>
        <fullName evidence="1">Uncharacterized protein</fullName>
    </submittedName>
</protein>
<reference evidence="1 2" key="1">
    <citation type="submission" date="2020-04" db="EMBL/GenBank/DDBJ databases">
        <title>Description of novel Gluconacetobacter.</title>
        <authorList>
            <person name="Sombolestani A."/>
        </authorList>
    </citation>
    <scope>NUCLEOTIDE SEQUENCE [LARGE SCALE GENOMIC DNA]</scope>
    <source>
        <strain evidence="1 2">LMG 19747</strain>
    </source>
</reference>
<organism evidence="1 2">
    <name type="scientific">Gluconacetobacter sacchari</name>
    <dbReference type="NCBI Taxonomy" id="92759"/>
    <lineage>
        <taxon>Bacteria</taxon>
        <taxon>Pseudomonadati</taxon>
        <taxon>Pseudomonadota</taxon>
        <taxon>Alphaproteobacteria</taxon>
        <taxon>Acetobacterales</taxon>
        <taxon>Acetobacteraceae</taxon>
        <taxon>Gluconacetobacter</taxon>
    </lineage>
</organism>
<comment type="caution">
    <text evidence="1">The sequence shown here is derived from an EMBL/GenBank/DDBJ whole genome shotgun (WGS) entry which is preliminary data.</text>
</comment>
<accession>A0A7W4NLN0</accession>
<gene>
    <name evidence="1" type="ORF">HLH48_07715</name>
</gene>
<dbReference type="RefSeq" id="WP_182996924.1">
    <property type="nucleotide sequence ID" value="NZ_JABEQJ010000008.1"/>
</dbReference>
<evidence type="ECO:0000313" key="1">
    <source>
        <dbReference type="EMBL" id="MBB2160061.1"/>
    </source>
</evidence>
<proteinExistence type="predicted"/>
<sequence length="106" mass="11889">MGARLDAPWRERRACHDETANGSRLPGRYDANGGRIAFTHDAARMQSGRNGRYAQFAQTVWHPRRGQQLLTLPGGLVFDTSGHSLQKNYVLPGFIWNGPLRSHVHP</sequence>
<dbReference type="Proteomes" id="UP000589085">
    <property type="component" value="Unassembled WGS sequence"/>
</dbReference>
<dbReference type="AlphaFoldDB" id="A0A7W4NLN0"/>